<feature type="compositionally biased region" description="Pro residues" evidence="1">
    <location>
        <begin position="169"/>
        <end position="184"/>
    </location>
</feature>
<reference evidence="2" key="1">
    <citation type="submission" date="2023-01" db="EMBL/GenBank/DDBJ databases">
        <title>Genome assembly of the deep-sea coral Lophelia pertusa.</title>
        <authorList>
            <person name="Herrera S."/>
            <person name="Cordes E."/>
        </authorList>
    </citation>
    <scope>NUCLEOTIDE SEQUENCE</scope>
    <source>
        <strain evidence="2">USNM1676648</strain>
        <tissue evidence="2">Polyp</tissue>
    </source>
</reference>
<feature type="region of interest" description="Disordered" evidence="1">
    <location>
        <begin position="86"/>
        <end position="210"/>
    </location>
</feature>
<evidence type="ECO:0000313" key="3">
    <source>
        <dbReference type="Proteomes" id="UP001163046"/>
    </source>
</evidence>
<dbReference type="EMBL" id="MU827784">
    <property type="protein sequence ID" value="KAJ7334503.1"/>
    <property type="molecule type" value="Genomic_DNA"/>
</dbReference>
<keyword evidence="3" id="KW-1185">Reference proteome</keyword>
<proteinExistence type="predicted"/>
<protein>
    <submittedName>
        <fullName evidence="2">Protein transport protein Sec16A</fullName>
    </submittedName>
</protein>
<evidence type="ECO:0000313" key="2">
    <source>
        <dbReference type="EMBL" id="KAJ7334503.1"/>
    </source>
</evidence>
<name>A0A9X0CFH4_9CNID</name>
<feature type="region of interest" description="Disordered" evidence="1">
    <location>
        <begin position="1"/>
        <end position="67"/>
    </location>
</feature>
<accession>A0A9X0CFH4</accession>
<evidence type="ECO:0000256" key="1">
    <source>
        <dbReference type="SAM" id="MobiDB-lite"/>
    </source>
</evidence>
<organism evidence="2 3">
    <name type="scientific">Desmophyllum pertusum</name>
    <dbReference type="NCBI Taxonomy" id="174260"/>
    <lineage>
        <taxon>Eukaryota</taxon>
        <taxon>Metazoa</taxon>
        <taxon>Cnidaria</taxon>
        <taxon>Anthozoa</taxon>
        <taxon>Hexacorallia</taxon>
        <taxon>Scleractinia</taxon>
        <taxon>Caryophylliina</taxon>
        <taxon>Caryophylliidae</taxon>
        <taxon>Desmophyllum</taxon>
    </lineage>
</organism>
<sequence>MQLGAGMPPAMPPPMPLGFPPNSGAAMKGVNGPAASPFGSPLMPTVPLSQQSSPGMPPGMATPPVASKFSRKAYGGRRHAKKYVDVLNPSGQSSNAPAALPSNLLPMMPGPSTEFKGNFFVPSPVTADTSDERTDEQILDQPPAIGNPSSRPSSRNENEDGGDQQSQDPDPPPQEMNAAPPPMFFDPMAFSQSKAQASPKRSRYPGVRNN</sequence>
<comment type="caution">
    <text evidence="2">The sequence shown here is derived from an EMBL/GenBank/DDBJ whole genome shotgun (WGS) entry which is preliminary data.</text>
</comment>
<dbReference type="AlphaFoldDB" id="A0A9X0CFH4"/>
<dbReference type="Proteomes" id="UP001163046">
    <property type="component" value="Unassembled WGS sequence"/>
</dbReference>
<feature type="compositionally biased region" description="Pro residues" evidence="1">
    <location>
        <begin position="9"/>
        <end position="19"/>
    </location>
</feature>
<gene>
    <name evidence="2" type="primary">SEC16A_1</name>
    <name evidence="2" type="ORF">OS493_014825</name>
</gene>